<dbReference type="CDD" id="cd05289">
    <property type="entry name" value="MDR_like_2"/>
    <property type="match status" value="1"/>
</dbReference>
<dbReference type="SUPFAM" id="SSF51735">
    <property type="entry name" value="NAD(P)-binding Rossmann-fold domains"/>
    <property type="match status" value="1"/>
</dbReference>
<proteinExistence type="predicted"/>
<accession>A0ABP9FU59</accession>
<dbReference type="RefSeq" id="WP_345477045.1">
    <property type="nucleotide sequence ID" value="NZ_BAABLW010000005.1"/>
</dbReference>
<dbReference type="EMBL" id="BAABLW010000005">
    <property type="protein sequence ID" value="GAA4917137.1"/>
    <property type="molecule type" value="Genomic_DNA"/>
</dbReference>
<comment type="caution">
    <text evidence="2">The sequence shown here is derived from an EMBL/GenBank/DDBJ whole genome shotgun (WGS) entry which is preliminary data.</text>
</comment>
<dbReference type="PANTHER" id="PTHR44013:SF1">
    <property type="entry name" value="ZINC-TYPE ALCOHOL DEHYDROGENASE-LIKE PROTEIN C16A3.02C"/>
    <property type="match status" value="1"/>
</dbReference>
<evidence type="ECO:0000313" key="3">
    <source>
        <dbReference type="Proteomes" id="UP001500368"/>
    </source>
</evidence>
<keyword evidence="3" id="KW-1185">Reference proteome</keyword>
<name>A0ABP9FU59_9MICC</name>
<dbReference type="InterPro" id="IPR011032">
    <property type="entry name" value="GroES-like_sf"/>
</dbReference>
<feature type="domain" description="Enoyl reductase (ER)" evidence="1">
    <location>
        <begin position="17"/>
        <end position="309"/>
    </location>
</feature>
<sequence>MIIVGTDMRAIAYSEYGDTNVLSLTELPTPKVAPGSVLIKVERAAVNPVDWKLMAGGLDPLLDVVFPVVPGWDVAGTIEATGPDVPEFKPGDRVAAYARKDFVQGGTYAEYVSIRAVDVAHVPDDVDSDSAAGLPLAGLTALRSLEALKLSSEDTLLIHAASGGVGHLAAQLAVEMGATVIGTASEKNHDALRDIGVTPVTYGEGLQERVREVAPEGVTAVADFVGGVLADTLALLGEGGRHVSVTDSEVLEHAGQLIWVRPDGARLESLLQKISDGKLKVDIDTVYPLAEAAAAMDHNKNGARGKIIIDVSR</sequence>
<dbReference type="InterPro" id="IPR020843">
    <property type="entry name" value="ER"/>
</dbReference>
<organism evidence="2 3">
    <name type="scientific">Nesterenkonia rhizosphaerae</name>
    <dbReference type="NCBI Taxonomy" id="1348272"/>
    <lineage>
        <taxon>Bacteria</taxon>
        <taxon>Bacillati</taxon>
        <taxon>Actinomycetota</taxon>
        <taxon>Actinomycetes</taxon>
        <taxon>Micrococcales</taxon>
        <taxon>Micrococcaceae</taxon>
        <taxon>Nesterenkonia</taxon>
    </lineage>
</organism>
<dbReference type="SUPFAM" id="SSF50129">
    <property type="entry name" value="GroES-like"/>
    <property type="match status" value="1"/>
</dbReference>
<dbReference type="PANTHER" id="PTHR44013">
    <property type="entry name" value="ZINC-TYPE ALCOHOL DEHYDROGENASE-LIKE PROTEIN C16A3.02C"/>
    <property type="match status" value="1"/>
</dbReference>
<dbReference type="Proteomes" id="UP001500368">
    <property type="component" value="Unassembled WGS sequence"/>
</dbReference>
<dbReference type="Pfam" id="PF13602">
    <property type="entry name" value="ADH_zinc_N_2"/>
    <property type="match status" value="1"/>
</dbReference>
<evidence type="ECO:0000313" key="2">
    <source>
        <dbReference type="EMBL" id="GAA4917137.1"/>
    </source>
</evidence>
<dbReference type="Gene3D" id="3.90.180.10">
    <property type="entry name" value="Medium-chain alcohol dehydrogenases, catalytic domain"/>
    <property type="match status" value="1"/>
</dbReference>
<dbReference type="InterPro" id="IPR052733">
    <property type="entry name" value="Chloroplast_QOR"/>
</dbReference>
<dbReference type="Gene3D" id="3.40.50.720">
    <property type="entry name" value="NAD(P)-binding Rossmann-like Domain"/>
    <property type="match status" value="1"/>
</dbReference>
<gene>
    <name evidence="2" type="ORF">GCM10025790_10790</name>
</gene>
<dbReference type="SMART" id="SM00829">
    <property type="entry name" value="PKS_ER"/>
    <property type="match status" value="1"/>
</dbReference>
<dbReference type="InterPro" id="IPR036291">
    <property type="entry name" value="NAD(P)-bd_dom_sf"/>
</dbReference>
<dbReference type="InterPro" id="IPR013154">
    <property type="entry name" value="ADH-like_N"/>
</dbReference>
<protein>
    <submittedName>
        <fullName evidence="2">NADP-dependent oxidoreductase</fullName>
    </submittedName>
</protein>
<evidence type="ECO:0000259" key="1">
    <source>
        <dbReference type="SMART" id="SM00829"/>
    </source>
</evidence>
<reference evidence="3" key="1">
    <citation type="journal article" date="2019" name="Int. J. Syst. Evol. Microbiol.">
        <title>The Global Catalogue of Microorganisms (GCM) 10K type strain sequencing project: providing services to taxonomists for standard genome sequencing and annotation.</title>
        <authorList>
            <consortium name="The Broad Institute Genomics Platform"/>
            <consortium name="The Broad Institute Genome Sequencing Center for Infectious Disease"/>
            <person name="Wu L."/>
            <person name="Ma J."/>
        </authorList>
    </citation>
    <scope>NUCLEOTIDE SEQUENCE [LARGE SCALE GENOMIC DNA]</scope>
    <source>
        <strain evidence="3">JCM 19129</strain>
    </source>
</reference>
<dbReference type="Pfam" id="PF08240">
    <property type="entry name" value="ADH_N"/>
    <property type="match status" value="1"/>
</dbReference>